<dbReference type="Pfam" id="PF15539">
    <property type="entry name" value="CAF1-p150_C2"/>
    <property type="match status" value="1"/>
</dbReference>
<evidence type="ECO:0000313" key="4">
    <source>
        <dbReference type="EMBL" id="KAJ8310978.1"/>
    </source>
</evidence>
<sequence>MPDLIRMVHGNLAGIKKLVKEFRTFWDMKTGLKSVDKVEDISMEVDNDEGEALRKDEPKDDLSNEKSGDTPVSESNTDNFSISKRQMEIKITSIAVREKREGFKKVCWYVNDNVLQQFNLQDLPVPSAWEFVTKPFKTPNKQKTEESPVTPVGRKTPTVSITQFARPMSPSTIAAQNAAIMANLKQQESAKQSETKMETDSEQKDTSKPVINDQRTIKQFTKKFTSPPGLLASSPVSSKQGNKSMIGMLVKPIAHNKPLGASPELRKTMPRRSALSPASSDKKNEGRMSPVTGLQSKSAAFSPVGNNQSKVIVDLSQPNIVTVISPNSKPVSKNVNVIPPSMIRSNLKQSNNKGVTGPKGKTDAITKVCAAESTLSPRRIVPKPCAVTSSSDDSKKQEATSIPIASELKEMGNNASEAIMID</sequence>
<feature type="region of interest" description="Disordered" evidence="1">
    <location>
        <begin position="46"/>
        <end position="81"/>
    </location>
</feature>
<comment type="caution">
    <text evidence="3">The sequence shown here is derived from an EMBL/GenBank/DDBJ whole genome shotgun (WGS) entry which is preliminary data.</text>
</comment>
<feature type="compositionally biased region" description="Basic and acidic residues" evidence="1">
    <location>
        <begin position="51"/>
        <end position="68"/>
    </location>
</feature>
<gene>
    <name evidence="4" type="ORF">KUTeg_011469</name>
    <name evidence="3" type="ORF">KUTeg_022594</name>
</gene>
<proteinExistence type="predicted"/>
<feature type="compositionally biased region" description="Polar residues" evidence="1">
    <location>
        <begin position="70"/>
        <end position="81"/>
    </location>
</feature>
<evidence type="ECO:0000259" key="2">
    <source>
        <dbReference type="Pfam" id="PF15539"/>
    </source>
</evidence>
<feature type="compositionally biased region" description="Polar residues" evidence="1">
    <location>
        <begin position="213"/>
        <end position="224"/>
    </location>
</feature>
<feature type="region of interest" description="Disordered" evidence="1">
    <location>
        <begin position="185"/>
        <end position="242"/>
    </location>
</feature>
<reference evidence="3 5" key="1">
    <citation type="submission" date="2022-12" db="EMBL/GenBank/DDBJ databases">
        <title>Chromosome-level genome of Tegillarca granosa.</title>
        <authorList>
            <person name="Kim J."/>
        </authorList>
    </citation>
    <scope>NUCLEOTIDE SEQUENCE [LARGE SCALE GENOMIC DNA]</scope>
    <source>
        <strain evidence="3">Teg-2019</strain>
        <tissue evidence="3">Adductor muscle</tissue>
    </source>
</reference>
<protein>
    <recommendedName>
        <fullName evidence="2">Chromatin assembly factor 1 subunit p150 C-terminal domain-containing protein</fullName>
    </recommendedName>
</protein>
<feature type="compositionally biased region" description="Basic and acidic residues" evidence="1">
    <location>
        <begin position="191"/>
        <end position="207"/>
    </location>
</feature>
<dbReference type="EMBL" id="JARBDR010000615">
    <property type="protein sequence ID" value="KAJ8310978.1"/>
    <property type="molecule type" value="Genomic_DNA"/>
</dbReference>
<feature type="domain" description="Chromatin assembly factor 1 subunit p150 C-terminal" evidence="2">
    <location>
        <begin position="65"/>
        <end position="157"/>
    </location>
</feature>
<evidence type="ECO:0000313" key="3">
    <source>
        <dbReference type="EMBL" id="KAJ8299847.1"/>
    </source>
</evidence>
<evidence type="ECO:0000313" key="5">
    <source>
        <dbReference type="Proteomes" id="UP001217089"/>
    </source>
</evidence>
<organism evidence="3 5">
    <name type="scientific">Tegillarca granosa</name>
    <name type="common">Malaysian cockle</name>
    <name type="synonym">Anadara granosa</name>
    <dbReference type="NCBI Taxonomy" id="220873"/>
    <lineage>
        <taxon>Eukaryota</taxon>
        <taxon>Metazoa</taxon>
        <taxon>Spiralia</taxon>
        <taxon>Lophotrochozoa</taxon>
        <taxon>Mollusca</taxon>
        <taxon>Bivalvia</taxon>
        <taxon>Autobranchia</taxon>
        <taxon>Pteriomorphia</taxon>
        <taxon>Arcoida</taxon>
        <taxon>Arcoidea</taxon>
        <taxon>Arcidae</taxon>
        <taxon>Tegillarca</taxon>
    </lineage>
</organism>
<dbReference type="Proteomes" id="UP001217089">
    <property type="component" value="Unassembled WGS sequence"/>
</dbReference>
<name>A0ABQ9E8F8_TEGGR</name>
<feature type="compositionally biased region" description="Polar residues" evidence="1">
    <location>
        <begin position="292"/>
        <end position="302"/>
    </location>
</feature>
<feature type="region of interest" description="Disordered" evidence="1">
    <location>
        <begin position="383"/>
        <end position="403"/>
    </location>
</feature>
<keyword evidence="5" id="KW-1185">Reference proteome</keyword>
<dbReference type="InterPro" id="IPR029105">
    <property type="entry name" value="CAF1-p150_C2"/>
</dbReference>
<feature type="region of interest" description="Disordered" evidence="1">
    <location>
        <begin position="256"/>
        <end position="302"/>
    </location>
</feature>
<evidence type="ECO:0000256" key="1">
    <source>
        <dbReference type="SAM" id="MobiDB-lite"/>
    </source>
</evidence>
<dbReference type="EMBL" id="JARBDR010000920">
    <property type="protein sequence ID" value="KAJ8299847.1"/>
    <property type="molecule type" value="Genomic_DNA"/>
</dbReference>
<accession>A0ABQ9E8F8</accession>